<dbReference type="PANTHER" id="PTHR45916:SF1">
    <property type="entry name" value="STRUCTURAL MAINTENANCE OF CHROMOSOMES PROTEIN 5"/>
    <property type="match status" value="1"/>
</dbReference>
<dbReference type="OrthoDB" id="10254973at2759"/>
<keyword evidence="7" id="KW-0067">ATP-binding</keyword>
<name>A0A6A5VN49_9PLEO</name>
<feature type="domain" description="RecF/RecN/SMC N-terminal" evidence="12">
    <location>
        <begin position="57"/>
        <end position="1064"/>
    </location>
</feature>
<evidence type="ECO:0000256" key="2">
    <source>
        <dbReference type="ARBA" id="ARBA00004286"/>
    </source>
</evidence>
<dbReference type="InterPro" id="IPR027417">
    <property type="entry name" value="P-loop_NTPase"/>
</dbReference>
<keyword evidence="14" id="KW-1185">Reference proteome</keyword>
<evidence type="ECO:0000313" key="13">
    <source>
        <dbReference type="EMBL" id="KAF1978000.1"/>
    </source>
</evidence>
<protein>
    <recommendedName>
        <fullName evidence="4">Structural maintenance of chromosomes protein 5</fullName>
    </recommendedName>
</protein>
<dbReference type="Pfam" id="PF02463">
    <property type="entry name" value="SMC_N"/>
    <property type="match status" value="1"/>
</dbReference>
<evidence type="ECO:0000259" key="12">
    <source>
        <dbReference type="Pfam" id="PF02463"/>
    </source>
</evidence>
<comment type="similarity">
    <text evidence="3">Belongs to the SMC family. SMC5 subfamily.</text>
</comment>
<evidence type="ECO:0000256" key="5">
    <source>
        <dbReference type="ARBA" id="ARBA00022454"/>
    </source>
</evidence>
<evidence type="ECO:0000256" key="10">
    <source>
        <dbReference type="SAM" id="Coils"/>
    </source>
</evidence>
<feature type="coiled-coil region" evidence="10">
    <location>
        <begin position="705"/>
        <end position="732"/>
    </location>
</feature>
<evidence type="ECO:0000256" key="1">
    <source>
        <dbReference type="ARBA" id="ARBA00004123"/>
    </source>
</evidence>
<comment type="subcellular location">
    <subcellularLocation>
        <location evidence="2">Chromosome</location>
    </subcellularLocation>
    <subcellularLocation>
        <location evidence="1">Nucleus</location>
    </subcellularLocation>
</comment>
<dbReference type="Proteomes" id="UP000800036">
    <property type="component" value="Unassembled WGS sequence"/>
</dbReference>
<gene>
    <name evidence="13" type="ORF">BU23DRAFT_525633</name>
</gene>
<keyword evidence="6" id="KW-0547">Nucleotide-binding</keyword>
<dbReference type="GO" id="GO:0005634">
    <property type="term" value="C:nucleus"/>
    <property type="evidence" value="ECO:0007669"/>
    <property type="project" value="UniProtKB-SubCell"/>
</dbReference>
<proteinExistence type="inferred from homology"/>
<sequence>MPGPLTARKRLFAAVSDDAEGHVSLASKRARKDAPGTPSGSGDNGDSDENGHQPGSIVRVKLTNFVTYTSAEFHLGPSLNMIIGPNGTGKSTLVCAICLGLGWSPQYLGRAKDIGEFVKHGSAEAEIEIELAASDKNKRNPVVRRKIQKQGNKTAFWINGQQKTQREVKILAESFSIQINNLCQFLPQDRVVEFARMDSVEMLGETLRAAASNEMVQWYETLKQLRSEQKDAEVEQQNEQRHLRSLQAKQTIQRAEVDRFNQRRELEDKCEALKKCRPFVQARALGAQVTQMRADYNAKKEELEQLKDEAEPTRRVEEEIQAYKEQIEKVVKSRRQEFENQKGHVEAISSQIDRDQQSLGTNMAEIDAEKLSEQQRKGDVGRIEQEIVDLERQYKYNVVEFDEATFRTRIAELRRQKADATRKMLVLKDALGPITMEIKRLRTTLGNQTKQKADLGSDSGQRDFNLTRLSRDTSQGWNWLKNNMGTLSLKDKVFGPPIIECSVPDPKYADAVEAFLVRNEMIAITCMNAEDAKVVQNKLVGKKEAGGLGLHDISVRTVPKQLSSYKSPLTTQELARLGLEGWLIDHIKGPEAVLAMLCEMVKLHQTAFAFKPMSNEQFEALKRHNAQNTHARISRWVSGNTVYVIAARGDLGISTTNTRQLKPGQFFTGLPVDAMAMRHVEDAMKATEQDLALNTEEYDGKKAEFNVEHQKIKAVEDELEQVRKEQERGKKAHAAWAILPRKIADKKSKLDEIRNLSLESNDRVKNIQRQHEDVALALAKTTLAYADEVVQLHSLRESCLEAEVRLIEAISELDGFMNDNREIVEAIQRQEQKIRELKVEARRKSAEQKQYQKECDRTQKEWTRLQQDIIEEHKDSDLEELENEISAANSHLELMEGGDQRVIKTFADREREIEKTQQALDELQEKLDQGRQQIKDIRDQWEPELDRLVETISRGFSDNFQKIGCAGQVGVKKDEDFDKWAIQIEVSFRENEPKAILDSQRQSGGERAVSTIFYLMALQGLARSPFRVVDEINQGMDPRNERMVHERMVDIACAERTSQYFLVTPKLLNGLKFHPKMKVHCIASGEYMPAQGTNLNFQSLAKEAFRIRKGIVAT</sequence>
<accession>A0A6A5VN49</accession>
<dbReference type="GO" id="GO:0005524">
    <property type="term" value="F:ATP binding"/>
    <property type="evidence" value="ECO:0007669"/>
    <property type="project" value="UniProtKB-KW"/>
</dbReference>
<dbReference type="FunFam" id="3.40.50.300:FF:001301">
    <property type="entry name" value="Structural maintenance of chromosomes 5"/>
    <property type="match status" value="1"/>
</dbReference>
<keyword evidence="5" id="KW-0158">Chromosome</keyword>
<reference evidence="13" key="1">
    <citation type="journal article" date="2020" name="Stud. Mycol.">
        <title>101 Dothideomycetes genomes: a test case for predicting lifestyles and emergence of pathogens.</title>
        <authorList>
            <person name="Haridas S."/>
            <person name="Albert R."/>
            <person name="Binder M."/>
            <person name="Bloem J."/>
            <person name="Labutti K."/>
            <person name="Salamov A."/>
            <person name="Andreopoulos B."/>
            <person name="Baker S."/>
            <person name="Barry K."/>
            <person name="Bills G."/>
            <person name="Bluhm B."/>
            <person name="Cannon C."/>
            <person name="Castanera R."/>
            <person name="Culley D."/>
            <person name="Daum C."/>
            <person name="Ezra D."/>
            <person name="Gonzalez J."/>
            <person name="Henrissat B."/>
            <person name="Kuo A."/>
            <person name="Liang C."/>
            <person name="Lipzen A."/>
            <person name="Lutzoni F."/>
            <person name="Magnuson J."/>
            <person name="Mondo S."/>
            <person name="Nolan M."/>
            <person name="Ohm R."/>
            <person name="Pangilinan J."/>
            <person name="Park H.-J."/>
            <person name="Ramirez L."/>
            <person name="Alfaro M."/>
            <person name="Sun H."/>
            <person name="Tritt A."/>
            <person name="Yoshinaga Y."/>
            <person name="Zwiers L.-H."/>
            <person name="Turgeon B."/>
            <person name="Goodwin S."/>
            <person name="Spatafora J."/>
            <person name="Crous P."/>
            <person name="Grigoriev I."/>
        </authorList>
    </citation>
    <scope>NUCLEOTIDE SEQUENCE</scope>
    <source>
        <strain evidence="13">CBS 107.79</strain>
    </source>
</reference>
<feature type="coiled-coil region" evidence="10">
    <location>
        <begin position="289"/>
        <end position="333"/>
    </location>
</feature>
<dbReference type="Gene3D" id="3.40.50.300">
    <property type="entry name" value="P-loop containing nucleotide triphosphate hydrolases"/>
    <property type="match status" value="2"/>
</dbReference>
<dbReference type="SUPFAM" id="SSF52540">
    <property type="entry name" value="P-loop containing nucleoside triphosphate hydrolases"/>
    <property type="match status" value="1"/>
</dbReference>
<evidence type="ECO:0000256" key="9">
    <source>
        <dbReference type="ARBA" id="ARBA00023242"/>
    </source>
</evidence>
<organism evidence="13 14">
    <name type="scientific">Bimuria novae-zelandiae CBS 107.79</name>
    <dbReference type="NCBI Taxonomy" id="1447943"/>
    <lineage>
        <taxon>Eukaryota</taxon>
        <taxon>Fungi</taxon>
        <taxon>Dikarya</taxon>
        <taxon>Ascomycota</taxon>
        <taxon>Pezizomycotina</taxon>
        <taxon>Dothideomycetes</taxon>
        <taxon>Pleosporomycetidae</taxon>
        <taxon>Pleosporales</taxon>
        <taxon>Massarineae</taxon>
        <taxon>Didymosphaeriaceae</taxon>
        <taxon>Bimuria</taxon>
    </lineage>
</organism>
<dbReference type="PANTHER" id="PTHR45916">
    <property type="entry name" value="STRUCTURAL MAINTENANCE OF CHROMOSOMES PROTEIN 5"/>
    <property type="match status" value="1"/>
</dbReference>
<evidence type="ECO:0000256" key="4">
    <source>
        <dbReference type="ARBA" id="ARBA00018687"/>
    </source>
</evidence>
<keyword evidence="8 10" id="KW-0175">Coiled coil</keyword>
<evidence type="ECO:0000256" key="3">
    <source>
        <dbReference type="ARBA" id="ARBA00010171"/>
    </source>
</evidence>
<dbReference type="GO" id="GO:0000724">
    <property type="term" value="P:double-strand break repair via homologous recombination"/>
    <property type="evidence" value="ECO:0007669"/>
    <property type="project" value="TreeGrafter"/>
</dbReference>
<evidence type="ECO:0000256" key="8">
    <source>
        <dbReference type="ARBA" id="ARBA00023054"/>
    </source>
</evidence>
<evidence type="ECO:0000313" key="14">
    <source>
        <dbReference type="Proteomes" id="UP000800036"/>
    </source>
</evidence>
<keyword evidence="9" id="KW-0539">Nucleus</keyword>
<feature type="region of interest" description="Disordered" evidence="11">
    <location>
        <begin position="18"/>
        <end position="55"/>
    </location>
</feature>
<dbReference type="AlphaFoldDB" id="A0A6A5VN49"/>
<evidence type="ECO:0000256" key="6">
    <source>
        <dbReference type="ARBA" id="ARBA00022741"/>
    </source>
</evidence>
<dbReference type="EMBL" id="ML976661">
    <property type="protein sequence ID" value="KAF1978000.1"/>
    <property type="molecule type" value="Genomic_DNA"/>
</dbReference>
<evidence type="ECO:0000256" key="7">
    <source>
        <dbReference type="ARBA" id="ARBA00022840"/>
    </source>
</evidence>
<evidence type="ECO:0000256" key="11">
    <source>
        <dbReference type="SAM" id="MobiDB-lite"/>
    </source>
</evidence>
<dbReference type="GO" id="GO:0003697">
    <property type="term" value="F:single-stranded DNA binding"/>
    <property type="evidence" value="ECO:0007669"/>
    <property type="project" value="TreeGrafter"/>
</dbReference>
<dbReference type="GO" id="GO:0030915">
    <property type="term" value="C:Smc5-Smc6 complex"/>
    <property type="evidence" value="ECO:0007669"/>
    <property type="project" value="TreeGrafter"/>
</dbReference>
<feature type="coiled-coil region" evidence="10">
    <location>
        <begin position="208"/>
        <end position="249"/>
    </location>
</feature>
<feature type="coiled-coil region" evidence="10">
    <location>
        <begin position="820"/>
        <end position="940"/>
    </location>
</feature>
<dbReference type="InterPro" id="IPR003395">
    <property type="entry name" value="RecF/RecN/SMC_N"/>
</dbReference>